<dbReference type="AlphaFoldDB" id="A0AAV4VZ40"/>
<protein>
    <recommendedName>
        <fullName evidence="3">Galectin</fullName>
    </recommendedName>
</protein>
<accession>A0AAV4VZ40</accession>
<evidence type="ECO:0000313" key="1">
    <source>
        <dbReference type="EMBL" id="GIY75745.1"/>
    </source>
</evidence>
<comment type="caution">
    <text evidence="1">The sequence shown here is derived from an EMBL/GenBank/DDBJ whole genome shotgun (WGS) entry which is preliminary data.</text>
</comment>
<evidence type="ECO:0000313" key="2">
    <source>
        <dbReference type="Proteomes" id="UP001054837"/>
    </source>
</evidence>
<evidence type="ECO:0008006" key="3">
    <source>
        <dbReference type="Google" id="ProtNLM"/>
    </source>
</evidence>
<gene>
    <name evidence="1" type="ORF">CDAR_451681</name>
</gene>
<reference evidence="1 2" key="1">
    <citation type="submission" date="2021-06" db="EMBL/GenBank/DDBJ databases">
        <title>Caerostris darwini draft genome.</title>
        <authorList>
            <person name="Kono N."/>
            <person name="Arakawa K."/>
        </authorList>
    </citation>
    <scope>NUCLEOTIDE SEQUENCE [LARGE SCALE GENOMIC DNA]</scope>
</reference>
<sequence>MGGLRIPQVSLQLQVLLMGFDRNRWALGHRPGFIKMLPTSLFPDYRAVQMTLPSHCGCKEWSPFRGLYFNISSISLYINGERPGIFNLVFHGRKLPSLKCPGFILMNKWKRSSTMVEEGENNGRFNFVVWSKGLCLKKELLL</sequence>
<name>A0AAV4VZ40_9ARAC</name>
<organism evidence="1 2">
    <name type="scientific">Caerostris darwini</name>
    <dbReference type="NCBI Taxonomy" id="1538125"/>
    <lineage>
        <taxon>Eukaryota</taxon>
        <taxon>Metazoa</taxon>
        <taxon>Ecdysozoa</taxon>
        <taxon>Arthropoda</taxon>
        <taxon>Chelicerata</taxon>
        <taxon>Arachnida</taxon>
        <taxon>Araneae</taxon>
        <taxon>Araneomorphae</taxon>
        <taxon>Entelegynae</taxon>
        <taxon>Araneoidea</taxon>
        <taxon>Araneidae</taxon>
        <taxon>Caerostris</taxon>
    </lineage>
</organism>
<dbReference type="Proteomes" id="UP001054837">
    <property type="component" value="Unassembled WGS sequence"/>
</dbReference>
<dbReference type="EMBL" id="BPLQ01013883">
    <property type="protein sequence ID" value="GIY75745.1"/>
    <property type="molecule type" value="Genomic_DNA"/>
</dbReference>
<proteinExistence type="predicted"/>
<keyword evidence="2" id="KW-1185">Reference proteome</keyword>